<reference evidence="2 4" key="2">
    <citation type="submission" date="2016-09" db="EMBL/GenBank/DDBJ databases">
        <title>Genome Sequence of Salegentibacter salarius,Isolated from a Marine Solar Saltern of the Yellow Sea in South Korea.</title>
        <authorList>
            <person name="Zheng Q."/>
            <person name="Liu Y."/>
        </authorList>
    </citation>
    <scope>NUCLEOTIDE SEQUENCE [LARGE SCALE GENOMIC DNA]</scope>
    <source>
        <strain evidence="2 4">KCTC 12974</strain>
    </source>
</reference>
<name>A0A2N0TNL1_9FLAO</name>
<dbReference type="Proteomes" id="UP000176009">
    <property type="component" value="Unassembled WGS sequence"/>
</dbReference>
<evidence type="ECO:0000313" key="3">
    <source>
        <dbReference type="EMBL" id="PKD16278.1"/>
    </source>
</evidence>
<evidence type="ECO:0000313" key="2">
    <source>
        <dbReference type="EMBL" id="OEY71488.1"/>
    </source>
</evidence>
<proteinExistence type="predicted"/>
<evidence type="ECO:0000313" key="4">
    <source>
        <dbReference type="Proteomes" id="UP000176009"/>
    </source>
</evidence>
<comment type="caution">
    <text evidence="3">The sequence shown here is derived from an EMBL/GenBank/DDBJ whole genome shotgun (WGS) entry which is preliminary data.</text>
</comment>
<feature type="transmembrane region" description="Helical" evidence="1">
    <location>
        <begin position="114"/>
        <end position="131"/>
    </location>
</feature>
<keyword evidence="4" id="KW-1185">Reference proteome</keyword>
<protein>
    <submittedName>
        <fullName evidence="3">Uncharacterized protein</fullName>
    </submittedName>
</protein>
<organism evidence="3 5">
    <name type="scientific">Salegentibacter salarius</name>
    <dbReference type="NCBI Taxonomy" id="435906"/>
    <lineage>
        <taxon>Bacteria</taxon>
        <taxon>Pseudomonadati</taxon>
        <taxon>Bacteroidota</taxon>
        <taxon>Flavobacteriia</taxon>
        <taxon>Flavobacteriales</taxon>
        <taxon>Flavobacteriaceae</taxon>
        <taxon>Salegentibacter</taxon>
    </lineage>
</organism>
<gene>
    <name evidence="3" type="ORF">APR40_04980</name>
    <name evidence="2" type="ORF">BHS39_04980</name>
</gene>
<dbReference type="EMBL" id="LKTR01000054">
    <property type="protein sequence ID" value="PKD16278.1"/>
    <property type="molecule type" value="Genomic_DNA"/>
</dbReference>
<dbReference type="EMBL" id="MJBR01000049">
    <property type="protein sequence ID" value="OEY71488.1"/>
    <property type="molecule type" value="Genomic_DNA"/>
</dbReference>
<dbReference type="RefSeq" id="WP_070055133.1">
    <property type="nucleotide sequence ID" value="NZ_FVZF01000005.1"/>
</dbReference>
<feature type="transmembrane region" description="Helical" evidence="1">
    <location>
        <begin position="89"/>
        <end position="108"/>
    </location>
</feature>
<dbReference type="OrthoDB" id="1364690at2"/>
<reference evidence="3 5" key="1">
    <citation type="submission" date="2015-10" db="EMBL/GenBank/DDBJ databases">
        <title>Draft genome sequence of Salegentibacter salinarum KCTC 12975.</title>
        <authorList>
            <person name="Lin W."/>
            <person name="Zheng Q."/>
        </authorList>
    </citation>
    <scope>NUCLEOTIDE SEQUENCE [LARGE SCALE GENOMIC DNA]</scope>
    <source>
        <strain evidence="3 5">KCTC 12974</strain>
    </source>
</reference>
<keyword evidence="1" id="KW-0812">Transmembrane</keyword>
<evidence type="ECO:0000256" key="1">
    <source>
        <dbReference type="SAM" id="Phobius"/>
    </source>
</evidence>
<sequence>MIDKILLKDSIDFNGTIPELKEKIRQNREGEFELEWIDQYDFKFLSHFSLGTLIVNGFPGATDGIKGYGNLSETGNGNTRIKLKTKLRIELYFALFVFVFIFFCGFMADENFPIWIYFLLPISLLWFWFIFRIQEKRLFEKFKNYIKRIK</sequence>
<evidence type="ECO:0000313" key="5">
    <source>
        <dbReference type="Proteomes" id="UP000232533"/>
    </source>
</evidence>
<keyword evidence="1" id="KW-1133">Transmembrane helix</keyword>
<accession>A0A2N0TNL1</accession>
<dbReference type="Proteomes" id="UP000232533">
    <property type="component" value="Unassembled WGS sequence"/>
</dbReference>
<keyword evidence="1" id="KW-0472">Membrane</keyword>
<dbReference type="AlphaFoldDB" id="A0A2N0TNL1"/>